<evidence type="ECO:0000313" key="1">
    <source>
        <dbReference type="EMBL" id="MFB2881214.1"/>
    </source>
</evidence>
<name>A0ABV4XEH4_9CYAN</name>
<comment type="caution">
    <text evidence="1">The sequence shown here is derived from an EMBL/GenBank/DDBJ whole genome shotgun (WGS) entry which is preliminary data.</text>
</comment>
<keyword evidence="2" id="KW-1185">Reference proteome</keyword>
<dbReference type="Gene3D" id="3.40.50.300">
    <property type="entry name" value="P-loop containing nucleotide triphosphate hydrolases"/>
    <property type="match status" value="1"/>
</dbReference>
<evidence type="ECO:0008006" key="3">
    <source>
        <dbReference type="Google" id="ProtNLM"/>
    </source>
</evidence>
<dbReference type="InterPro" id="IPR027417">
    <property type="entry name" value="P-loop_NTPase"/>
</dbReference>
<proteinExistence type="predicted"/>
<reference evidence="1 2" key="1">
    <citation type="submission" date="2024-09" db="EMBL/GenBank/DDBJ databases">
        <title>Floridaenema gen nov. (Aerosakkonemataceae, Aerosakkonematales ord. nov., Cyanobacteria) from benthic tropical and subtropical fresh waters, with the description of four new species.</title>
        <authorList>
            <person name="Moretto J.A."/>
            <person name="Berthold D.E."/>
            <person name="Lefler F.W."/>
            <person name="Huang I.-S."/>
            <person name="Laughinghouse H. IV."/>
        </authorList>
    </citation>
    <scope>NUCLEOTIDE SEQUENCE [LARGE SCALE GENOMIC DNA]</scope>
    <source>
        <strain evidence="1 2">BLCC-F46</strain>
    </source>
</reference>
<dbReference type="SUPFAM" id="SSF52540">
    <property type="entry name" value="P-loop containing nucleoside triphosphate hydrolases"/>
    <property type="match status" value="1"/>
</dbReference>
<dbReference type="RefSeq" id="WP_413274195.1">
    <property type="nucleotide sequence ID" value="NZ_JBHFNQ010000218.1"/>
</dbReference>
<dbReference type="Proteomes" id="UP001576774">
    <property type="component" value="Unassembled WGS sequence"/>
</dbReference>
<sequence length="127" mass="14514">MRLLRVQVPDFRVLQNVDITFEKDFFPNIFPLGSQNGGGKSTLLQLIFGLLHCSGNPDRVHFLTNLLSSFKVSNNSHQRLLAIIDIWDEETSVKLEFFFCSGSDSKHTFSEKEKELEPKLLKQKASN</sequence>
<accession>A0ABV4XEH4</accession>
<evidence type="ECO:0000313" key="2">
    <source>
        <dbReference type="Proteomes" id="UP001576774"/>
    </source>
</evidence>
<protein>
    <recommendedName>
        <fullName evidence="3">Rad50/SbcC-type AAA domain-containing protein</fullName>
    </recommendedName>
</protein>
<dbReference type="EMBL" id="JBHFNQ010000218">
    <property type="protein sequence ID" value="MFB2881214.1"/>
    <property type="molecule type" value="Genomic_DNA"/>
</dbReference>
<gene>
    <name evidence="1" type="ORF">ACE1CC_30555</name>
</gene>
<organism evidence="1 2">
    <name type="scientific">Floridaenema aerugineum BLCC-F46</name>
    <dbReference type="NCBI Taxonomy" id="3153654"/>
    <lineage>
        <taxon>Bacteria</taxon>
        <taxon>Bacillati</taxon>
        <taxon>Cyanobacteriota</taxon>
        <taxon>Cyanophyceae</taxon>
        <taxon>Oscillatoriophycideae</taxon>
        <taxon>Aerosakkonematales</taxon>
        <taxon>Aerosakkonemataceae</taxon>
        <taxon>Floridanema</taxon>
        <taxon>Floridanema aerugineum</taxon>
    </lineage>
</organism>